<dbReference type="PANTHER" id="PTHR43863:SF2">
    <property type="entry name" value="MALTASE-GLUCOAMYLASE"/>
    <property type="match status" value="1"/>
</dbReference>
<dbReference type="CDD" id="cd14752">
    <property type="entry name" value="GH31_N"/>
    <property type="match status" value="1"/>
</dbReference>
<dbReference type="Pfam" id="PF13802">
    <property type="entry name" value="Gal_mutarotas_2"/>
    <property type="match status" value="1"/>
</dbReference>
<feature type="non-terminal residue" evidence="2">
    <location>
        <position position="290"/>
    </location>
</feature>
<dbReference type="Gene3D" id="2.60.40.1760">
    <property type="entry name" value="glycosyl hydrolase (family 31)"/>
    <property type="match status" value="1"/>
</dbReference>
<evidence type="ECO:0000313" key="2">
    <source>
        <dbReference type="EMBL" id="MDR7273187.1"/>
    </source>
</evidence>
<evidence type="ECO:0000259" key="1">
    <source>
        <dbReference type="Pfam" id="PF13802"/>
    </source>
</evidence>
<protein>
    <submittedName>
        <fullName evidence="2">Alpha-glucosidase (Family GH31 glycosyl hydrolase)</fullName>
    </submittedName>
</protein>
<dbReference type="SUPFAM" id="SSF74650">
    <property type="entry name" value="Galactose mutarotase-like"/>
    <property type="match status" value="1"/>
</dbReference>
<comment type="caution">
    <text evidence="2">The sequence shown here is derived from an EMBL/GenBank/DDBJ whole genome shotgun (WGS) entry which is preliminary data.</text>
</comment>
<dbReference type="InterPro" id="IPR051816">
    <property type="entry name" value="Glycosyl_Hydrolase_31"/>
</dbReference>
<name>A0ABU1YWF6_ROSSA</name>
<gene>
    <name evidence="2" type="ORF">J2X20_005876</name>
</gene>
<dbReference type="EMBL" id="JAVDXU010000010">
    <property type="protein sequence ID" value="MDR7273187.1"/>
    <property type="molecule type" value="Genomic_DNA"/>
</dbReference>
<accession>A0ABU1YWF6</accession>
<feature type="domain" description="Glycoside hydrolase family 31 N-terminal" evidence="1">
    <location>
        <begin position="55"/>
        <end position="218"/>
    </location>
</feature>
<dbReference type="GO" id="GO:0016787">
    <property type="term" value="F:hydrolase activity"/>
    <property type="evidence" value="ECO:0007669"/>
    <property type="project" value="UniProtKB-KW"/>
</dbReference>
<proteinExistence type="predicted"/>
<dbReference type="InterPro" id="IPR025887">
    <property type="entry name" value="Glyco_hydro_31_N_dom"/>
</dbReference>
<dbReference type="PANTHER" id="PTHR43863">
    <property type="entry name" value="HYDROLASE, PUTATIVE (AFU_ORTHOLOGUE AFUA_1G03140)-RELATED"/>
    <property type="match status" value="1"/>
</dbReference>
<evidence type="ECO:0000313" key="3">
    <source>
        <dbReference type="Proteomes" id="UP001180453"/>
    </source>
</evidence>
<keyword evidence="3" id="KW-1185">Reference proteome</keyword>
<organism evidence="2 3">
    <name type="scientific">Roseateles saccharophilus</name>
    <name type="common">Pseudomonas saccharophila</name>
    <dbReference type="NCBI Taxonomy" id="304"/>
    <lineage>
        <taxon>Bacteria</taxon>
        <taxon>Pseudomonadati</taxon>
        <taxon>Pseudomonadota</taxon>
        <taxon>Betaproteobacteria</taxon>
        <taxon>Burkholderiales</taxon>
        <taxon>Sphaerotilaceae</taxon>
        <taxon>Roseateles</taxon>
    </lineage>
</organism>
<reference evidence="2 3" key="1">
    <citation type="submission" date="2023-07" db="EMBL/GenBank/DDBJ databases">
        <title>Sorghum-associated microbial communities from plants grown in Nebraska, USA.</title>
        <authorList>
            <person name="Schachtman D."/>
        </authorList>
    </citation>
    <scope>NUCLEOTIDE SEQUENCE [LARGE SCALE GENOMIC DNA]</scope>
    <source>
        <strain evidence="2 3">BE314</strain>
    </source>
</reference>
<dbReference type="Gene3D" id="3.20.20.80">
    <property type="entry name" value="Glycosidases"/>
    <property type="match status" value="1"/>
</dbReference>
<dbReference type="InterPro" id="IPR011013">
    <property type="entry name" value="Gal_mutarotase_sf_dom"/>
</dbReference>
<keyword evidence="2" id="KW-0378">Hydrolase</keyword>
<dbReference type="Proteomes" id="UP001180453">
    <property type="component" value="Unassembled WGS sequence"/>
</dbReference>
<sequence>MKFTDGQWMLQPGVAAHYAAEAYAVEVHPDRLVVLATTRPIKHRGDTLQGPTLTVTLSSPLPGVIRVSVEHYSASQAPRLHIPMPGATRTSVLVQDGDTRATLTSGPISVDVKKGEGWSLTFREGDRVLTKSDWRGLGYIQWGAKGNHVHEQLTLAVGENVYGLGERFTPFVKNGQVVENTNKDGGTACEQVYKSVPFYLTNRGYGVLVNEAGPVSFEVGSEKVARVQFSREGESLDYCVIAGPTPKDVVTRLTALTGRAPLPPAWSFGLWLTTSFTTQYDEATATHFID</sequence>